<reference evidence="2" key="2">
    <citation type="journal article" date="2013" name="PLoS Genet.">
        <title>Comparative genome structure, secondary metabolite, and effector coding capacity across Cochliobolus pathogens.</title>
        <authorList>
            <person name="Condon B.J."/>
            <person name="Leng Y."/>
            <person name="Wu D."/>
            <person name="Bushley K.E."/>
            <person name="Ohm R.A."/>
            <person name="Otillar R."/>
            <person name="Martin J."/>
            <person name="Schackwitz W."/>
            <person name="Grimwood J."/>
            <person name="MohdZainudin N."/>
            <person name="Xue C."/>
            <person name="Wang R."/>
            <person name="Manning V.A."/>
            <person name="Dhillon B."/>
            <person name="Tu Z.J."/>
            <person name="Steffenson B.J."/>
            <person name="Salamov A."/>
            <person name="Sun H."/>
            <person name="Lowry S."/>
            <person name="LaButti K."/>
            <person name="Han J."/>
            <person name="Copeland A."/>
            <person name="Lindquist E."/>
            <person name="Barry K."/>
            <person name="Schmutz J."/>
            <person name="Baker S.E."/>
            <person name="Ciuffetti L.M."/>
            <person name="Grigoriev I.V."/>
            <person name="Zhong S."/>
            <person name="Turgeon B.G."/>
        </authorList>
    </citation>
    <scope>NUCLEOTIDE SEQUENCE [LARGE SCALE GENOMIC DNA]</scope>
    <source>
        <strain evidence="2">C5 / ATCC 48332 / race O</strain>
    </source>
</reference>
<reference evidence="1 2" key="1">
    <citation type="journal article" date="2012" name="PLoS Pathog.">
        <title>Diverse lifestyles and strategies of plant pathogenesis encoded in the genomes of eighteen Dothideomycetes fungi.</title>
        <authorList>
            <person name="Ohm R.A."/>
            <person name="Feau N."/>
            <person name="Henrissat B."/>
            <person name="Schoch C.L."/>
            <person name="Horwitz B.A."/>
            <person name="Barry K.W."/>
            <person name="Condon B.J."/>
            <person name="Copeland A.C."/>
            <person name="Dhillon B."/>
            <person name="Glaser F."/>
            <person name="Hesse C.N."/>
            <person name="Kosti I."/>
            <person name="LaButti K."/>
            <person name="Lindquist E.A."/>
            <person name="Lucas S."/>
            <person name="Salamov A.A."/>
            <person name="Bradshaw R.E."/>
            <person name="Ciuffetti L."/>
            <person name="Hamelin R.C."/>
            <person name="Kema G.H.J."/>
            <person name="Lawrence C."/>
            <person name="Scott J.A."/>
            <person name="Spatafora J.W."/>
            <person name="Turgeon B.G."/>
            <person name="de Wit P.J.G.M."/>
            <person name="Zhong S."/>
            <person name="Goodwin S.B."/>
            <person name="Grigoriev I.V."/>
        </authorList>
    </citation>
    <scope>NUCLEOTIDE SEQUENCE [LARGE SCALE GENOMIC DNA]</scope>
    <source>
        <strain evidence="2">C5 / ATCC 48332 / race O</strain>
    </source>
</reference>
<evidence type="ECO:0008006" key="3">
    <source>
        <dbReference type="Google" id="ProtNLM"/>
    </source>
</evidence>
<dbReference type="EMBL" id="KB445570">
    <property type="protein sequence ID" value="EMD96352.1"/>
    <property type="molecule type" value="Genomic_DNA"/>
</dbReference>
<dbReference type="AlphaFoldDB" id="M2V8S0"/>
<protein>
    <recommendedName>
        <fullName evidence="3">Reverse transcriptase zinc-binding domain-containing protein</fullName>
    </recommendedName>
</protein>
<evidence type="ECO:0000313" key="1">
    <source>
        <dbReference type="EMBL" id="EMD96352.1"/>
    </source>
</evidence>
<evidence type="ECO:0000313" key="2">
    <source>
        <dbReference type="Proteomes" id="UP000016936"/>
    </source>
</evidence>
<dbReference type="STRING" id="701091.M2V8S0"/>
<gene>
    <name evidence="1" type="ORF">COCHEDRAFT_1210550</name>
</gene>
<name>M2V8S0_COCH5</name>
<organism evidence="1 2">
    <name type="scientific">Cochliobolus heterostrophus (strain C5 / ATCC 48332 / race O)</name>
    <name type="common">Southern corn leaf blight fungus</name>
    <name type="synonym">Bipolaris maydis</name>
    <dbReference type="NCBI Taxonomy" id="701091"/>
    <lineage>
        <taxon>Eukaryota</taxon>
        <taxon>Fungi</taxon>
        <taxon>Dikarya</taxon>
        <taxon>Ascomycota</taxon>
        <taxon>Pezizomycotina</taxon>
        <taxon>Dothideomycetes</taxon>
        <taxon>Pleosporomycetidae</taxon>
        <taxon>Pleosporales</taxon>
        <taxon>Pleosporineae</taxon>
        <taxon>Pleosporaceae</taxon>
        <taxon>Bipolaris</taxon>
    </lineage>
</organism>
<dbReference type="HOGENOM" id="CLU_140456_0_0_1"/>
<sequence length="159" mass="18144">MRIYMRQSRFQKNLDMASYLLIVFALNALALTTWDTIAYNTALTLTRKQIATPPTSREASSAFYQLKLGHCYLRDFLFKRGKVDSKVCPCNYRATQDPAHILLSCTLYKEARKKMQETTKDPLSLAFLLDTTVGVQATIAFIKETRAATQAWYKGNLDN</sequence>
<dbReference type="OrthoDB" id="10341284at2759"/>
<accession>M2V8S0</accession>
<keyword evidence="2" id="KW-1185">Reference proteome</keyword>
<dbReference type="Proteomes" id="UP000016936">
    <property type="component" value="Unassembled WGS sequence"/>
</dbReference>
<proteinExistence type="predicted"/>